<dbReference type="EMBL" id="REGN01002144">
    <property type="protein sequence ID" value="RNA29971.1"/>
    <property type="molecule type" value="Genomic_DNA"/>
</dbReference>
<dbReference type="FunFam" id="3.40.1080.10:FF:000002">
    <property type="entry name" value="Succinyl-CoA:3-ketoacid-coenzyme A transferase, mitochondrial"/>
    <property type="match status" value="1"/>
</dbReference>
<evidence type="ECO:0000256" key="2">
    <source>
        <dbReference type="ARBA" id="ARBA00004753"/>
    </source>
</evidence>
<sequence>MSFNKLVRSSMIRGVTRTALSRTPVFLTTKKPVFNQILSPCICGAQTRQVSTNNENHIQKKTLTEIYSDPDKAIYGIKSGMNILVGGFGLVGVPESLIKAITKTEIKDLVVISNEGGVNHRGLDMLFETKQIRKMICSFIGENKEFQRQFLSGELEVELVPQGTLVEKIRCGGAGIPAFYTPTGVNTLVHLGGEPIRFASDGSLKIKSPPKESRIFEDNTYVLEQAIKADFALIKGWKADKAGNVIFRKTACNFNLSMAKAARTTIAEVEEIVEVGELDPNFIHLPGIYVNRIVKPAYYEKYIERKVVKGSGTKKFDPTRERIARRAALEFKDGMYANLGIGLPMLVADFIPKSMHVFLHAENGILGLGPYPTSESEVDADLINPGKETVTILPGGAFLSTDESFSIIRGHHLDLTMLGGMQVSQYGDLANWMIPGKLVKGMGGAMDLVGGGNRVIVLMTHTSKKGEPKILSQCQLPLTGYRVVDMIITEKCVFKCDKHEGLILTEIAEGVDISDIAKTTACSFKISENLKPIAQI</sequence>
<evidence type="ECO:0000313" key="10">
    <source>
        <dbReference type="Proteomes" id="UP000276133"/>
    </source>
</evidence>
<dbReference type="Pfam" id="PF01144">
    <property type="entry name" value="CoA_trans"/>
    <property type="match status" value="2"/>
</dbReference>
<dbReference type="GO" id="GO:0046952">
    <property type="term" value="P:ketone body catabolic process"/>
    <property type="evidence" value="ECO:0007669"/>
    <property type="project" value="InterPro"/>
</dbReference>
<protein>
    <recommendedName>
        <fullName evidence="7">Succinyl-CoA:3-ketoacid-coenzyme A transferase</fullName>
        <ecNumber evidence="7">2.8.3.5</ecNumber>
    </recommendedName>
</protein>
<comment type="pathway">
    <text evidence="2 7">Ketone metabolism; succinyl-CoA degradation; acetoacetyl-CoA from succinyl-CoA: step 1/1.</text>
</comment>
<evidence type="ECO:0000256" key="6">
    <source>
        <dbReference type="ARBA" id="ARBA00023128"/>
    </source>
</evidence>
<evidence type="ECO:0000256" key="1">
    <source>
        <dbReference type="ARBA" id="ARBA00004173"/>
    </source>
</evidence>
<evidence type="ECO:0000256" key="8">
    <source>
        <dbReference type="PIRSR" id="PIRSR000858-1"/>
    </source>
</evidence>
<keyword evidence="5" id="KW-0809">Transit peptide</keyword>
<dbReference type="SUPFAM" id="SSF100950">
    <property type="entry name" value="NagB/RpiA/CoA transferase-like"/>
    <property type="match status" value="2"/>
</dbReference>
<keyword evidence="6 7" id="KW-0496">Mitochondrion</keyword>
<dbReference type="OrthoDB" id="1933379at2759"/>
<dbReference type="GO" id="GO:0005739">
    <property type="term" value="C:mitochondrion"/>
    <property type="evidence" value="ECO:0007669"/>
    <property type="project" value="UniProtKB-SubCell"/>
</dbReference>
<dbReference type="STRING" id="10195.A0A3M7S2F5"/>
<dbReference type="AlphaFoldDB" id="A0A3M7S2F5"/>
<comment type="caution">
    <text evidence="9">The sequence shown here is derived from an EMBL/GenBank/DDBJ whole genome shotgun (WGS) entry which is preliminary data.</text>
</comment>
<dbReference type="FunFam" id="3.40.1080.10:FF:000001">
    <property type="entry name" value="Succinyl-coa:3-ketoacid-coenzyme a transferase subunit b"/>
    <property type="match status" value="1"/>
</dbReference>
<evidence type="ECO:0000256" key="3">
    <source>
        <dbReference type="ARBA" id="ARBA00007154"/>
    </source>
</evidence>
<comment type="subcellular location">
    <subcellularLocation>
        <location evidence="1">Mitochondrion</location>
    </subcellularLocation>
</comment>
<dbReference type="PANTHER" id="PTHR13707">
    <property type="entry name" value="KETOACID-COENZYME A TRANSFERASE"/>
    <property type="match status" value="1"/>
</dbReference>
<organism evidence="9 10">
    <name type="scientific">Brachionus plicatilis</name>
    <name type="common">Marine rotifer</name>
    <name type="synonym">Brachionus muelleri</name>
    <dbReference type="NCBI Taxonomy" id="10195"/>
    <lineage>
        <taxon>Eukaryota</taxon>
        <taxon>Metazoa</taxon>
        <taxon>Spiralia</taxon>
        <taxon>Gnathifera</taxon>
        <taxon>Rotifera</taxon>
        <taxon>Eurotatoria</taxon>
        <taxon>Monogononta</taxon>
        <taxon>Pseudotrocha</taxon>
        <taxon>Ploima</taxon>
        <taxon>Brachionidae</taxon>
        <taxon>Brachionus</taxon>
    </lineage>
</organism>
<dbReference type="GO" id="GO:0008260">
    <property type="term" value="F:succinyl-CoA:3-oxo-acid CoA-transferase activity"/>
    <property type="evidence" value="ECO:0007669"/>
    <property type="project" value="UniProtKB-EC"/>
</dbReference>
<dbReference type="PIRSF" id="PIRSF000858">
    <property type="entry name" value="SCOT-t"/>
    <property type="match status" value="1"/>
</dbReference>
<gene>
    <name evidence="9" type="ORF">BpHYR1_028409</name>
</gene>
<dbReference type="PANTHER" id="PTHR13707:SF23">
    <property type="entry name" value="SUCCINYL-COA:3-KETOACID-COENZYME A TRANSFERASE"/>
    <property type="match status" value="1"/>
</dbReference>
<dbReference type="SMART" id="SM00882">
    <property type="entry name" value="CoA_trans"/>
    <property type="match status" value="2"/>
</dbReference>
<reference evidence="9 10" key="1">
    <citation type="journal article" date="2018" name="Sci. Rep.">
        <title>Genomic signatures of local adaptation to the degree of environmental predictability in rotifers.</title>
        <authorList>
            <person name="Franch-Gras L."/>
            <person name="Hahn C."/>
            <person name="Garcia-Roger E.M."/>
            <person name="Carmona M.J."/>
            <person name="Serra M."/>
            <person name="Gomez A."/>
        </authorList>
    </citation>
    <scope>NUCLEOTIDE SEQUENCE [LARGE SCALE GENOMIC DNA]</scope>
    <source>
        <strain evidence="9">HYR1</strain>
    </source>
</reference>
<evidence type="ECO:0000256" key="4">
    <source>
        <dbReference type="ARBA" id="ARBA00022679"/>
    </source>
</evidence>
<name>A0A3M7S2F5_BRAPC</name>
<feature type="active site" description="5-glutamyl coenzyme A thioester intermediate" evidence="8">
    <location>
        <position position="362"/>
    </location>
</feature>
<keyword evidence="4 7" id="KW-0808">Transferase</keyword>
<dbReference type="NCBIfam" id="TIGR02428">
    <property type="entry name" value="pcaJ_scoB_fam"/>
    <property type="match status" value="1"/>
</dbReference>
<evidence type="ECO:0000256" key="7">
    <source>
        <dbReference type="PIRNR" id="PIRNR000858"/>
    </source>
</evidence>
<evidence type="ECO:0000313" key="9">
    <source>
        <dbReference type="EMBL" id="RNA29971.1"/>
    </source>
</evidence>
<keyword evidence="10" id="KW-1185">Reference proteome</keyword>
<evidence type="ECO:0000256" key="5">
    <source>
        <dbReference type="ARBA" id="ARBA00022946"/>
    </source>
</evidence>
<dbReference type="Proteomes" id="UP000276133">
    <property type="component" value="Unassembled WGS sequence"/>
</dbReference>
<comment type="similarity">
    <text evidence="3 7">Belongs to the 3-oxoacid CoA-transferase family.</text>
</comment>
<dbReference type="EC" id="2.8.3.5" evidence="7"/>
<dbReference type="UniPathway" id="UPA00929">
    <property type="reaction ID" value="UER00894"/>
</dbReference>
<dbReference type="Gene3D" id="3.40.1080.10">
    <property type="entry name" value="Glutaconate Coenzyme A-transferase"/>
    <property type="match status" value="2"/>
</dbReference>
<proteinExistence type="inferred from homology"/>
<dbReference type="InterPro" id="IPR004165">
    <property type="entry name" value="CoA_trans_fam_I"/>
</dbReference>
<dbReference type="NCBIfam" id="TIGR02429">
    <property type="entry name" value="pcaI_scoA_fam"/>
    <property type="match status" value="1"/>
</dbReference>
<dbReference type="InterPro" id="IPR037171">
    <property type="entry name" value="NagB/RpiA_transferase-like"/>
</dbReference>
<comment type="catalytic activity">
    <reaction evidence="7">
        <text>a 3-oxo acid + succinyl-CoA = a 3-oxoacyl-CoA + succinate</text>
        <dbReference type="Rhea" id="RHEA:24564"/>
        <dbReference type="ChEBI" id="CHEBI:30031"/>
        <dbReference type="ChEBI" id="CHEBI:35973"/>
        <dbReference type="ChEBI" id="CHEBI:57292"/>
        <dbReference type="ChEBI" id="CHEBI:90726"/>
        <dbReference type="EC" id="2.8.3.5"/>
    </reaction>
</comment>
<dbReference type="InterPro" id="IPR014388">
    <property type="entry name" value="3-oxoacid_CoA-transferase"/>
</dbReference>
<accession>A0A3M7S2F5</accession>
<dbReference type="InterPro" id="IPR012792">
    <property type="entry name" value="3-oxoacid_CoA-transf_A"/>
</dbReference>
<dbReference type="InterPro" id="IPR012791">
    <property type="entry name" value="3-oxoacid_CoA-transf_B"/>
</dbReference>
<comment type="function">
    <text evidence="7">Key enzyme for ketone body catabolism. Transfers the CoA moiety from succinate to acetoacetate. Formation of the enzyme-CoA intermediate proceeds via an unstable anhydride species formed between the carboxylate groups of the enzyme and substrate.</text>
</comment>